<keyword evidence="4 8" id="KW-1278">Translocase</keyword>
<feature type="region of interest" description="Disordered" evidence="9">
    <location>
        <begin position="245"/>
        <end position="269"/>
    </location>
</feature>
<keyword evidence="12" id="KW-1185">Reference proteome</keyword>
<evidence type="ECO:0000256" key="5">
    <source>
        <dbReference type="ARBA" id="ARBA00023027"/>
    </source>
</evidence>
<dbReference type="RefSeq" id="XP_013756076.1">
    <property type="nucleotide sequence ID" value="XM_013900622.1"/>
</dbReference>
<dbReference type="Gene3D" id="3.30.460.80">
    <property type="entry name" value="NADH:ubiquinone oxidoreductase, 30kDa subunit"/>
    <property type="match status" value="1"/>
</dbReference>
<comment type="subcellular location">
    <subcellularLocation>
        <location evidence="1">Mitochondrion</location>
    </subcellularLocation>
</comment>
<dbReference type="NCBIfam" id="NF004733">
    <property type="entry name" value="PRK06074.1-5"/>
    <property type="match status" value="1"/>
</dbReference>
<dbReference type="InterPro" id="IPR037232">
    <property type="entry name" value="NADH_quin_OxRdtase_su_C/D-like"/>
</dbReference>
<dbReference type="GO" id="GO:0016651">
    <property type="term" value="F:oxidoreductase activity, acting on NAD(P)H"/>
    <property type="evidence" value="ECO:0007669"/>
    <property type="project" value="InterPro"/>
</dbReference>
<proteinExistence type="inferred from homology"/>
<dbReference type="GO" id="GO:0005739">
    <property type="term" value="C:mitochondrion"/>
    <property type="evidence" value="ECO:0007669"/>
    <property type="project" value="UniProtKB-SubCell"/>
</dbReference>
<dbReference type="Proteomes" id="UP000054408">
    <property type="component" value="Unassembled WGS sequence"/>
</dbReference>
<organism evidence="11 12">
    <name type="scientific">Thecamonas trahens ATCC 50062</name>
    <dbReference type="NCBI Taxonomy" id="461836"/>
    <lineage>
        <taxon>Eukaryota</taxon>
        <taxon>Apusozoa</taxon>
        <taxon>Apusomonadida</taxon>
        <taxon>Apusomonadidae</taxon>
        <taxon>Thecamonas</taxon>
    </lineage>
</organism>
<dbReference type="PANTHER" id="PTHR10884">
    <property type="entry name" value="NADH DEHYDROGENASE UBIQUINONE IRON-SULFUR PROTEIN 3"/>
    <property type="match status" value="1"/>
</dbReference>
<keyword evidence="3 8" id="KW-0813">Transport</keyword>
<reference evidence="11 12" key="1">
    <citation type="submission" date="2010-05" db="EMBL/GenBank/DDBJ databases">
        <title>The Genome Sequence of Thecamonas trahens ATCC 50062.</title>
        <authorList>
            <consortium name="The Broad Institute Genome Sequencing Platform"/>
            <person name="Russ C."/>
            <person name="Cuomo C."/>
            <person name="Shea T."/>
            <person name="Young S.K."/>
            <person name="Zeng Q."/>
            <person name="Koehrsen M."/>
            <person name="Haas B."/>
            <person name="Borodovsky M."/>
            <person name="Guigo R."/>
            <person name="Alvarado L."/>
            <person name="Berlin A."/>
            <person name="Bochicchio J."/>
            <person name="Borenstein D."/>
            <person name="Chapman S."/>
            <person name="Chen Z."/>
            <person name="Freedman E."/>
            <person name="Gellesch M."/>
            <person name="Goldberg J."/>
            <person name="Griggs A."/>
            <person name="Gujja S."/>
            <person name="Heilman E."/>
            <person name="Heiman D."/>
            <person name="Hepburn T."/>
            <person name="Howarth C."/>
            <person name="Jen D."/>
            <person name="Larson L."/>
            <person name="Mehta T."/>
            <person name="Park D."/>
            <person name="Pearson M."/>
            <person name="Roberts A."/>
            <person name="Saif S."/>
            <person name="Shenoy N."/>
            <person name="Sisk P."/>
            <person name="Stolte C."/>
            <person name="Sykes S."/>
            <person name="Thomson T."/>
            <person name="Walk T."/>
            <person name="White J."/>
            <person name="Yandava C."/>
            <person name="Burger G."/>
            <person name="Gray M.W."/>
            <person name="Holland P.W.H."/>
            <person name="King N."/>
            <person name="Lang F.B.F."/>
            <person name="Roger A.J."/>
            <person name="Ruiz-Trillo I."/>
            <person name="Lander E."/>
            <person name="Nusbaum C."/>
        </authorList>
    </citation>
    <scope>NUCLEOTIDE SEQUENCE [LARGE SCALE GENOMIC DNA]</scope>
    <source>
        <strain evidence="11 12">ATCC 50062</strain>
    </source>
</reference>
<protein>
    <submittedName>
        <fullName evidence="11">NADH dehydrogenase iron-sulfur protein 3</fullName>
    </submittedName>
</protein>
<dbReference type="GO" id="GO:0008137">
    <property type="term" value="F:NADH dehydrogenase (ubiquinone) activity"/>
    <property type="evidence" value="ECO:0007669"/>
    <property type="project" value="UniProtKB-EC"/>
</dbReference>
<dbReference type="NCBIfam" id="TIGR01961">
    <property type="entry name" value="NuoC_fam"/>
    <property type="match status" value="1"/>
</dbReference>
<dbReference type="EMBL" id="GL349467">
    <property type="protein sequence ID" value="KNC51409.1"/>
    <property type="molecule type" value="Genomic_DNA"/>
</dbReference>
<dbReference type="InterPro" id="IPR001268">
    <property type="entry name" value="NADH_UbQ_OxRdtase_30kDa_su"/>
</dbReference>
<dbReference type="eggNOG" id="KOG1713">
    <property type="taxonomic scope" value="Eukaryota"/>
</dbReference>
<keyword evidence="5 8" id="KW-0520">NAD</keyword>
<evidence type="ECO:0000313" key="11">
    <source>
        <dbReference type="EMBL" id="KNC51409.1"/>
    </source>
</evidence>
<keyword evidence="6" id="KW-0830">Ubiquinone</keyword>
<dbReference type="PROSITE" id="PS00542">
    <property type="entry name" value="COMPLEX1_30K"/>
    <property type="match status" value="1"/>
</dbReference>
<accession>A0A0L0DGF0</accession>
<sequence>MLRVARALSGAAAVRAVPRGEGPGAPAAVGSMSKFSDPEIASEAALTAAAAEQEKALIAFGESIVAMLPKWVPHALVQHGELVLHTPVDHVYEVIEFLQLHSNAEFTNVTDLTAVDYPEREKRFEVVYNLLSVNHNARIRVKTFVDALTPVPSIVPLHNGANWFERETWDMYGIFFAGHPDLRRILTDYGFEGYPMRRDFPLSGYVEVRYDDELKQVVVEDLELTQEFRNFDFKSPFEQIPAAPHATPKIASSHITRISAPDAAEQKEA</sequence>
<name>A0A0L0DGF0_THETB</name>
<evidence type="ECO:0000256" key="3">
    <source>
        <dbReference type="ARBA" id="ARBA00022448"/>
    </source>
</evidence>
<dbReference type="STRING" id="461836.A0A0L0DGF0"/>
<comment type="similarity">
    <text evidence="2 8">Belongs to the complex I 30 kDa subunit family.</text>
</comment>
<dbReference type="PANTHER" id="PTHR10884:SF14">
    <property type="entry name" value="NADH DEHYDROGENASE [UBIQUINONE] IRON-SULFUR PROTEIN 3, MITOCHONDRIAL"/>
    <property type="match status" value="1"/>
</dbReference>
<dbReference type="InterPro" id="IPR020396">
    <property type="entry name" value="NADH_UbQ_OxRdtase_CS"/>
</dbReference>
<dbReference type="HAMAP" id="MF_01357">
    <property type="entry name" value="NDH1_NuoC"/>
    <property type="match status" value="1"/>
</dbReference>
<evidence type="ECO:0000256" key="4">
    <source>
        <dbReference type="ARBA" id="ARBA00022967"/>
    </source>
</evidence>
<feature type="domain" description="NADH:ubiquinone oxidoreductase 30kDa subunit" evidence="10">
    <location>
        <begin position="86"/>
        <end position="205"/>
    </location>
</feature>
<dbReference type="OrthoDB" id="37721at2759"/>
<gene>
    <name evidence="11" type="ORF">AMSG_07594</name>
</gene>
<dbReference type="FunFam" id="3.30.460.80:FF:000002">
    <property type="entry name" value="NADH dehydrogenase iron-sulfur protein 3, mitochondrial"/>
    <property type="match status" value="1"/>
</dbReference>
<evidence type="ECO:0000256" key="9">
    <source>
        <dbReference type="SAM" id="MobiDB-lite"/>
    </source>
</evidence>
<evidence type="ECO:0000256" key="1">
    <source>
        <dbReference type="ARBA" id="ARBA00004173"/>
    </source>
</evidence>
<dbReference type="GO" id="GO:0016020">
    <property type="term" value="C:membrane"/>
    <property type="evidence" value="ECO:0007669"/>
    <property type="project" value="UniProtKB-ARBA"/>
</dbReference>
<evidence type="ECO:0000256" key="2">
    <source>
        <dbReference type="ARBA" id="ARBA00007569"/>
    </source>
</evidence>
<dbReference type="InterPro" id="IPR010218">
    <property type="entry name" value="NADH_DH_suC"/>
</dbReference>
<evidence type="ECO:0000256" key="8">
    <source>
        <dbReference type="RuleBase" id="RU003456"/>
    </source>
</evidence>
<evidence type="ECO:0000256" key="6">
    <source>
        <dbReference type="ARBA" id="ARBA00023075"/>
    </source>
</evidence>
<comment type="catalytic activity">
    <reaction evidence="7">
        <text>a ubiquinone + NADH + 5 H(+)(in) = a ubiquinol + NAD(+) + 4 H(+)(out)</text>
        <dbReference type="Rhea" id="RHEA:29091"/>
        <dbReference type="Rhea" id="RHEA-COMP:9565"/>
        <dbReference type="Rhea" id="RHEA-COMP:9566"/>
        <dbReference type="ChEBI" id="CHEBI:15378"/>
        <dbReference type="ChEBI" id="CHEBI:16389"/>
        <dbReference type="ChEBI" id="CHEBI:17976"/>
        <dbReference type="ChEBI" id="CHEBI:57540"/>
        <dbReference type="ChEBI" id="CHEBI:57945"/>
        <dbReference type="EC" id="7.1.1.2"/>
    </reaction>
</comment>
<dbReference type="AlphaFoldDB" id="A0A0L0DGF0"/>
<evidence type="ECO:0000313" key="12">
    <source>
        <dbReference type="Proteomes" id="UP000054408"/>
    </source>
</evidence>
<dbReference type="GeneID" id="25566481"/>
<dbReference type="OMA" id="PCRKNRF"/>
<evidence type="ECO:0000259" key="10">
    <source>
        <dbReference type="Pfam" id="PF00329"/>
    </source>
</evidence>
<dbReference type="SUPFAM" id="SSF143243">
    <property type="entry name" value="Nqo5-like"/>
    <property type="match status" value="1"/>
</dbReference>
<evidence type="ECO:0000256" key="7">
    <source>
        <dbReference type="ARBA" id="ARBA00049551"/>
    </source>
</evidence>
<dbReference type="Pfam" id="PF00329">
    <property type="entry name" value="Complex1_30kDa"/>
    <property type="match status" value="1"/>
</dbReference>